<organism evidence="3 4">
    <name type="scientific">Candidatus Roizmanbacteria bacterium CG_4_9_14_0_2_um_filter_39_13</name>
    <dbReference type="NCBI Taxonomy" id="1974839"/>
    <lineage>
        <taxon>Bacteria</taxon>
        <taxon>Candidatus Roizmaniibacteriota</taxon>
    </lineage>
</organism>
<dbReference type="Proteomes" id="UP000231383">
    <property type="component" value="Unassembled WGS sequence"/>
</dbReference>
<reference evidence="4" key="1">
    <citation type="submission" date="2017-09" db="EMBL/GenBank/DDBJ databases">
        <title>Depth-based differentiation of microbial function through sediment-hosted aquifers and enrichment of novel symbionts in the deep terrestrial subsurface.</title>
        <authorList>
            <person name="Probst A.J."/>
            <person name="Ladd B."/>
            <person name="Jarett J.K."/>
            <person name="Geller-Mcgrath D.E."/>
            <person name="Sieber C.M.K."/>
            <person name="Emerson J.B."/>
            <person name="Anantharaman K."/>
            <person name="Thomas B.C."/>
            <person name="Malmstrom R."/>
            <person name="Stieglmeier M."/>
            <person name="Klingl A."/>
            <person name="Woyke T."/>
            <person name="Ryan C.M."/>
            <person name="Banfield J.F."/>
        </authorList>
    </citation>
    <scope>NUCLEOTIDE SEQUENCE [LARGE SCALE GENOMIC DNA]</scope>
</reference>
<evidence type="ECO:0000259" key="2">
    <source>
        <dbReference type="Pfam" id="PF00534"/>
    </source>
</evidence>
<dbReference type="EMBL" id="PFSC01000080">
    <property type="protein sequence ID" value="PJC32573.1"/>
    <property type="molecule type" value="Genomic_DNA"/>
</dbReference>
<evidence type="ECO:0000256" key="1">
    <source>
        <dbReference type="ARBA" id="ARBA00022679"/>
    </source>
</evidence>
<dbReference type="PANTHER" id="PTHR45918:SF1">
    <property type="entry name" value="ALPHA-1,3_1,6-MANNOSYLTRANSFERASE ALG2"/>
    <property type="match status" value="1"/>
</dbReference>
<keyword evidence="1" id="KW-0808">Transferase</keyword>
<accession>A0A2M8EZT4</accession>
<sequence length="365" mass="42532">MKNNTTTKQKKAGLYDPYLDIMGGGERHILSILQVLESEGYDVTIFWDNDLAKQIQNKLKLSFHSLTFEKNIFTSGTPYHRLQELQKYDLLLYVTDGSYFVSPSKNTYIFCMVPDKKLYNMNLVNKAKTANATFITNSIFTNTWLEKWGLKPFVIHPYIADAFLETSLEYPKEKIILSVGRFFPHLHSKRQDVAIERFIQLKMQYPQFEEYALHLAGSVTREDQDYLKELRVKSAHDRSIIFHENIEYQRLVNLYKSAKYYWHFAGYGVDEAIHPEKTEHLGITPLEAMASGCITFAYSAGGPKELIFNGKNGYLFENQKQLFFLMEQIDQDQEQSNSIKSTAQKFVQNNFSYEIFSQRVKEVLL</sequence>
<dbReference type="PANTHER" id="PTHR45918">
    <property type="entry name" value="ALPHA-1,3/1,6-MANNOSYLTRANSFERASE ALG2"/>
    <property type="match status" value="1"/>
</dbReference>
<dbReference type="SUPFAM" id="SSF53756">
    <property type="entry name" value="UDP-Glycosyltransferase/glycogen phosphorylase"/>
    <property type="match status" value="1"/>
</dbReference>
<gene>
    <name evidence="3" type="ORF">CO051_02950</name>
</gene>
<comment type="caution">
    <text evidence="3">The sequence shown here is derived from an EMBL/GenBank/DDBJ whole genome shotgun (WGS) entry which is preliminary data.</text>
</comment>
<feature type="domain" description="Glycosyl transferase family 1" evidence="2">
    <location>
        <begin position="167"/>
        <end position="345"/>
    </location>
</feature>
<dbReference type="InterPro" id="IPR001296">
    <property type="entry name" value="Glyco_trans_1"/>
</dbReference>
<dbReference type="CDD" id="cd03801">
    <property type="entry name" value="GT4_PimA-like"/>
    <property type="match status" value="1"/>
</dbReference>
<evidence type="ECO:0000313" key="3">
    <source>
        <dbReference type="EMBL" id="PJC32573.1"/>
    </source>
</evidence>
<protein>
    <recommendedName>
        <fullName evidence="2">Glycosyl transferase family 1 domain-containing protein</fullName>
    </recommendedName>
</protein>
<dbReference type="Gene3D" id="3.40.50.2000">
    <property type="entry name" value="Glycogen Phosphorylase B"/>
    <property type="match status" value="1"/>
</dbReference>
<proteinExistence type="predicted"/>
<dbReference type="GO" id="GO:0004378">
    <property type="term" value="F:GDP-Man:Man(1)GlcNAc(2)-PP-Dol alpha-1,3-mannosyltransferase activity"/>
    <property type="evidence" value="ECO:0007669"/>
    <property type="project" value="InterPro"/>
</dbReference>
<evidence type="ECO:0000313" key="4">
    <source>
        <dbReference type="Proteomes" id="UP000231383"/>
    </source>
</evidence>
<name>A0A2M8EZT4_9BACT</name>
<dbReference type="Pfam" id="PF00534">
    <property type="entry name" value="Glycos_transf_1"/>
    <property type="match status" value="1"/>
</dbReference>
<dbReference type="AlphaFoldDB" id="A0A2M8EZT4"/>
<dbReference type="InterPro" id="IPR027054">
    <property type="entry name" value="ALG2"/>
</dbReference>